<comment type="similarity">
    <text evidence="5">Belongs to the FAD-dependent oxidoreductase 2 family. FRD/SDH subfamily.</text>
</comment>
<evidence type="ECO:0000313" key="8">
    <source>
        <dbReference type="Proteomes" id="UP000214610"/>
    </source>
</evidence>
<sequence length="462" mass="50469">MKRRTLNSLLAFFSLGFGFAPSIVEAAVTSCDVLVVGSGAAGLSAALEAADAGCKVILLEKEAFVGGDTLRSGGFYNAPDPKIQELIHVTDSPEFFYQQLEESAHGKGDPALRKILAYNSVDTLEWLKKQGVVFEERVFQIYGSKHPRSHKPSLISGTSYIQKLSEACLQRGVKIMTGSYFSDFIVEGSNVIGAFVEHKGMRQQIYAKTIVLAAGGFGNNPEMVKRYVPSLKFVFSDSRGHGSVLQKAIDLGLKAENMDIVECVPEGSFLDQFSARIYVFVKNTFFVNENGERFVDEAAQRNVISKALIAQGNKRCYTIVGSENISKMGKDLRKNLYRAYFAGQVWKANTLEELCEIIKIPFAPIKAYVEQGDSSKTPSEPPFWAVRMYPWIHYTLGGLSINTDANCLTTSGQPIPNLFAAGQITGNVHGENRLGGCGLTDAFVFGRIAGQNAAKFAKSLAQ</sequence>
<dbReference type="GeneID" id="78362804"/>
<dbReference type="InterPro" id="IPR036188">
    <property type="entry name" value="FAD/NAD-bd_sf"/>
</dbReference>
<evidence type="ECO:0000313" key="7">
    <source>
        <dbReference type="EMBL" id="OXE47766.1"/>
    </source>
</evidence>
<reference evidence="8" key="1">
    <citation type="submission" date="2017-05" db="EMBL/GenBank/DDBJ databases">
        <title>Improved OligoMM genomes.</title>
        <authorList>
            <person name="Garzetti D."/>
        </authorList>
    </citation>
    <scope>NUCLEOTIDE SEQUENCE [LARGE SCALE GENOMIC DNA]</scope>
    <source>
        <strain evidence="8">YL45</strain>
    </source>
</reference>
<dbReference type="InterPro" id="IPR027477">
    <property type="entry name" value="Succ_DH/fumarate_Rdtase_cat_sf"/>
</dbReference>
<dbReference type="RefSeq" id="WP_066595319.1">
    <property type="nucleotide sequence ID" value="NZ_CAJTBZ010000007.1"/>
</dbReference>
<dbReference type="Gene3D" id="3.50.50.60">
    <property type="entry name" value="FAD/NAD(P)-binding domain"/>
    <property type="match status" value="1"/>
</dbReference>
<feature type="signal peptide" evidence="5">
    <location>
        <begin position="1"/>
        <end position="26"/>
    </location>
</feature>
<evidence type="ECO:0000256" key="4">
    <source>
        <dbReference type="ARBA" id="ARBA00023002"/>
    </source>
</evidence>
<evidence type="ECO:0000256" key="2">
    <source>
        <dbReference type="ARBA" id="ARBA00022630"/>
    </source>
</evidence>
<dbReference type="InterPro" id="IPR003953">
    <property type="entry name" value="FAD-dep_OxRdtase_2_FAD-bd"/>
</dbReference>
<feature type="chain" id="PRO_5022256333" evidence="5">
    <location>
        <begin position="27"/>
        <end position="462"/>
    </location>
</feature>
<dbReference type="Gene3D" id="3.90.700.10">
    <property type="entry name" value="Succinate dehydrogenase/fumarate reductase flavoprotein, catalytic domain"/>
    <property type="match status" value="1"/>
</dbReference>
<keyword evidence="2 5" id="KW-0285">Flavoprotein</keyword>
<dbReference type="SUPFAM" id="SSF51905">
    <property type="entry name" value="FAD/NAD(P)-binding domain"/>
    <property type="match status" value="1"/>
</dbReference>
<dbReference type="Pfam" id="PF00890">
    <property type="entry name" value="FAD_binding_2"/>
    <property type="match status" value="1"/>
</dbReference>
<dbReference type="SUPFAM" id="SSF56425">
    <property type="entry name" value="Succinate dehydrogenase/fumarate reductase flavoprotein, catalytic domain"/>
    <property type="match status" value="1"/>
</dbReference>
<proteinExistence type="inferred from homology"/>
<evidence type="ECO:0000256" key="3">
    <source>
        <dbReference type="ARBA" id="ARBA00022827"/>
    </source>
</evidence>
<keyword evidence="4 5" id="KW-0560">Oxidoreductase</keyword>
<evidence type="ECO:0000256" key="1">
    <source>
        <dbReference type="ARBA" id="ARBA00001974"/>
    </source>
</evidence>
<evidence type="ECO:0000256" key="5">
    <source>
        <dbReference type="RuleBase" id="RU366062"/>
    </source>
</evidence>
<feature type="domain" description="FAD-dependent oxidoreductase 2 FAD-binding" evidence="6">
    <location>
        <begin position="32"/>
        <end position="439"/>
    </location>
</feature>
<dbReference type="PANTHER" id="PTHR43400:SF7">
    <property type="entry name" value="FAD-DEPENDENT OXIDOREDUCTASE 2 FAD BINDING DOMAIN-CONTAINING PROTEIN"/>
    <property type="match status" value="1"/>
</dbReference>
<dbReference type="GO" id="GO:0016491">
    <property type="term" value="F:oxidoreductase activity"/>
    <property type="evidence" value="ECO:0007669"/>
    <property type="project" value="UniProtKB-KW"/>
</dbReference>
<dbReference type="GO" id="GO:0010181">
    <property type="term" value="F:FMN binding"/>
    <property type="evidence" value="ECO:0007669"/>
    <property type="project" value="InterPro"/>
</dbReference>
<dbReference type="AlphaFoldDB" id="A0A227KIM1"/>
<protein>
    <submittedName>
        <fullName evidence="7">Flavocytochrome c</fullName>
    </submittedName>
</protein>
<dbReference type="InterPro" id="IPR010960">
    <property type="entry name" value="Flavocytochrome_c"/>
</dbReference>
<dbReference type="EMBL" id="NHMP01000004">
    <property type="protein sequence ID" value="OXE47766.1"/>
    <property type="molecule type" value="Genomic_DNA"/>
</dbReference>
<keyword evidence="8" id="KW-1185">Reference proteome</keyword>
<keyword evidence="3 5" id="KW-0274">FAD</keyword>
<keyword evidence="5" id="KW-0732">Signal</keyword>
<name>A0A227KIM1_9BURK</name>
<dbReference type="NCBIfam" id="TIGR01813">
    <property type="entry name" value="flavo_cyto_c"/>
    <property type="match status" value="1"/>
</dbReference>
<comment type="cofactor">
    <cofactor evidence="1">
        <name>FAD</name>
        <dbReference type="ChEBI" id="CHEBI:57692"/>
    </cofactor>
</comment>
<dbReference type="Proteomes" id="UP000214610">
    <property type="component" value="Unassembled WGS sequence"/>
</dbReference>
<dbReference type="PANTHER" id="PTHR43400">
    <property type="entry name" value="FUMARATE REDUCTASE"/>
    <property type="match status" value="1"/>
</dbReference>
<evidence type="ECO:0000259" key="6">
    <source>
        <dbReference type="Pfam" id="PF00890"/>
    </source>
</evidence>
<accession>A0A227KIM1</accession>
<comment type="caution">
    <text evidence="7">The sequence shown here is derived from an EMBL/GenBank/DDBJ whole genome shotgun (WGS) entry which is preliminary data.</text>
</comment>
<organism evidence="7 8">
    <name type="scientific">Turicimonas muris</name>
    <dbReference type="NCBI Taxonomy" id="1796652"/>
    <lineage>
        <taxon>Bacteria</taxon>
        <taxon>Pseudomonadati</taxon>
        <taxon>Pseudomonadota</taxon>
        <taxon>Betaproteobacteria</taxon>
        <taxon>Burkholderiales</taxon>
        <taxon>Sutterellaceae</taxon>
        <taxon>Turicimonas</taxon>
    </lineage>
</organism>
<dbReference type="InterPro" id="IPR050315">
    <property type="entry name" value="FAD-oxidoreductase_2"/>
</dbReference>
<gene>
    <name evidence="7" type="ORF">ADH67_08295</name>
</gene>